<reference evidence="1 2" key="1">
    <citation type="journal article" date="2018" name="Arch. Microbiol.">
        <title>New insights into the metabolic potential of the phototrophic purple bacterium Rhodopila globiformis DSM 161(T) from its draft genome sequence and evidence for a vanadium-dependent nitrogenase.</title>
        <authorList>
            <person name="Imhoff J.F."/>
            <person name="Rahn T."/>
            <person name="Kunzel S."/>
            <person name="Neulinger S.C."/>
        </authorList>
    </citation>
    <scope>NUCLEOTIDE SEQUENCE [LARGE SCALE GENOMIC DNA]</scope>
    <source>
        <strain evidence="1 2">DSM 161</strain>
    </source>
</reference>
<dbReference type="AlphaFoldDB" id="A0A2S6NJ82"/>
<dbReference type="Proteomes" id="UP000239724">
    <property type="component" value="Unassembled WGS sequence"/>
</dbReference>
<accession>A0A2S6NJ82</accession>
<keyword evidence="2" id="KW-1185">Reference proteome</keyword>
<sequence length="78" mass="8717">MTSSRTDEQPLSAWISVIENGLFHILYSYRRTASDLQRLPSYHVGASLSDVKQRIQNKASQIGFGAIVWDRDSGGFAD</sequence>
<protein>
    <submittedName>
        <fullName evidence="1">Uncharacterized protein</fullName>
    </submittedName>
</protein>
<gene>
    <name evidence="1" type="ORF">CCS01_09445</name>
</gene>
<dbReference type="EMBL" id="NHRY01000086">
    <property type="protein sequence ID" value="PPQ34839.1"/>
    <property type="molecule type" value="Genomic_DNA"/>
</dbReference>
<evidence type="ECO:0000313" key="1">
    <source>
        <dbReference type="EMBL" id="PPQ34839.1"/>
    </source>
</evidence>
<evidence type="ECO:0000313" key="2">
    <source>
        <dbReference type="Proteomes" id="UP000239724"/>
    </source>
</evidence>
<dbReference type="RefSeq" id="WP_104518603.1">
    <property type="nucleotide sequence ID" value="NZ_NHRY01000086.1"/>
</dbReference>
<organism evidence="1 2">
    <name type="scientific">Rhodopila globiformis</name>
    <name type="common">Rhodopseudomonas globiformis</name>
    <dbReference type="NCBI Taxonomy" id="1071"/>
    <lineage>
        <taxon>Bacteria</taxon>
        <taxon>Pseudomonadati</taxon>
        <taxon>Pseudomonadota</taxon>
        <taxon>Alphaproteobacteria</taxon>
        <taxon>Acetobacterales</taxon>
        <taxon>Acetobacteraceae</taxon>
        <taxon>Rhodopila</taxon>
    </lineage>
</organism>
<name>A0A2S6NJ82_RHOGL</name>
<proteinExistence type="predicted"/>
<comment type="caution">
    <text evidence="1">The sequence shown here is derived from an EMBL/GenBank/DDBJ whole genome shotgun (WGS) entry which is preliminary data.</text>
</comment>